<sequence>MHRYSCRRALLTDYDTNHMIVVDQIPRLPEPGEPELGTITFCDWSSSAAKIRANVFLLGIIGLVAMGLLPPGPRILFDLVDLRDLRKKDENADYYPKEDPNVTPKKTEEAFRIHIR</sequence>
<keyword evidence="1" id="KW-1133">Transmembrane helix</keyword>
<dbReference type="EMBL" id="JH795866">
    <property type="protein sequence ID" value="EJU00635.1"/>
    <property type="molecule type" value="Genomic_DNA"/>
</dbReference>
<name>M5FXX6_DACPD</name>
<dbReference type="Proteomes" id="UP000030653">
    <property type="component" value="Unassembled WGS sequence"/>
</dbReference>
<protein>
    <submittedName>
        <fullName evidence="2">Uncharacterized protein</fullName>
    </submittedName>
</protein>
<feature type="transmembrane region" description="Helical" evidence="1">
    <location>
        <begin position="55"/>
        <end position="77"/>
    </location>
</feature>
<keyword evidence="3" id="KW-1185">Reference proteome</keyword>
<evidence type="ECO:0000256" key="1">
    <source>
        <dbReference type="SAM" id="Phobius"/>
    </source>
</evidence>
<dbReference type="GeneID" id="63688129"/>
<evidence type="ECO:0000313" key="2">
    <source>
        <dbReference type="EMBL" id="EJU00635.1"/>
    </source>
</evidence>
<organism evidence="2 3">
    <name type="scientific">Dacryopinax primogenitus (strain DJM 731)</name>
    <name type="common">Brown rot fungus</name>
    <dbReference type="NCBI Taxonomy" id="1858805"/>
    <lineage>
        <taxon>Eukaryota</taxon>
        <taxon>Fungi</taxon>
        <taxon>Dikarya</taxon>
        <taxon>Basidiomycota</taxon>
        <taxon>Agaricomycotina</taxon>
        <taxon>Dacrymycetes</taxon>
        <taxon>Dacrymycetales</taxon>
        <taxon>Dacrymycetaceae</taxon>
        <taxon>Dacryopinax</taxon>
    </lineage>
</organism>
<keyword evidence="1" id="KW-0812">Transmembrane</keyword>
<gene>
    <name evidence="2" type="ORF">DACRYDRAFT_23041</name>
</gene>
<dbReference type="AlphaFoldDB" id="M5FXX6"/>
<keyword evidence="1" id="KW-0472">Membrane</keyword>
<dbReference type="HOGENOM" id="CLU_2096793_0_0_1"/>
<evidence type="ECO:0000313" key="3">
    <source>
        <dbReference type="Proteomes" id="UP000030653"/>
    </source>
</evidence>
<dbReference type="RefSeq" id="XP_040627532.1">
    <property type="nucleotide sequence ID" value="XM_040773067.1"/>
</dbReference>
<accession>M5FXX6</accession>
<proteinExistence type="predicted"/>
<reference evidence="2 3" key="1">
    <citation type="journal article" date="2012" name="Science">
        <title>The Paleozoic origin of enzymatic lignin decomposition reconstructed from 31 fungal genomes.</title>
        <authorList>
            <person name="Floudas D."/>
            <person name="Binder M."/>
            <person name="Riley R."/>
            <person name="Barry K."/>
            <person name="Blanchette R.A."/>
            <person name="Henrissat B."/>
            <person name="Martinez A.T."/>
            <person name="Otillar R."/>
            <person name="Spatafora J.W."/>
            <person name="Yadav J.S."/>
            <person name="Aerts A."/>
            <person name="Benoit I."/>
            <person name="Boyd A."/>
            <person name="Carlson A."/>
            <person name="Copeland A."/>
            <person name="Coutinho P.M."/>
            <person name="de Vries R.P."/>
            <person name="Ferreira P."/>
            <person name="Findley K."/>
            <person name="Foster B."/>
            <person name="Gaskell J."/>
            <person name="Glotzer D."/>
            <person name="Gorecki P."/>
            <person name="Heitman J."/>
            <person name="Hesse C."/>
            <person name="Hori C."/>
            <person name="Igarashi K."/>
            <person name="Jurgens J.A."/>
            <person name="Kallen N."/>
            <person name="Kersten P."/>
            <person name="Kohler A."/>
            <person name="Kuees U."/>
            <person name="Kumar T.K.A."/>
            <person name="Kuo A."/>
            <person name="LaButti K."/>
            <person name="Larrondo L.F."/>
            <person name="Lindquist E."/>
            <person name="Ling A."/>
            <person name="Lombard V."/>
            <person name="Lucas S."/>
            <person name="Lundell T."/>
            <person name="Martin R."/>
            <person name="McLaughlin D.J."/>
            <person name="Morgenstern I."/>
            <person name="Morin E."/>
            <person name="Murat C."/>
            <person name="Nagy L.G."/>
            <person name="Nolan M."/>
            <person name="Ohm R.A."/>
            <person name="Patyshakuliyeva A."/>
            <person name="Rokas A."/>
            <person name="Ruiz-Duenas F.J."/>
            <person name="Sabat G."/>
            <person name="Salamov A."/>
            <person name="Samejima M."/>
            <person name="Schmutz J."/>
            <person name="Slot J.C."/>
            <person name="St John F."/>
            <person name="Stenlid J."/>
            <person name="Sun H."/>
            <person name="Sun S."/>
            <person name="Syed K."/>
            <person name="Tsang A."/>
            <person name="Wiebenga A."/>
            <person name="Young D."/>
            <person name="Pisabarro A."/>
            <person name="Eastwood D.C."/>
            <person name="Martin F."/>
            <person name="Cullen D."/>
            <person name="Grigoriev I.V."/>
            <person name="Hibbett D.S."/>
        </authorList>
    </citation>
    <scope>NUCLEOTIDE SEQUENCE [LARGE SCALE GENOMIC DNA]</scope>
    <source>
        <strain evidence="2 3">DJM-731 SS1</strain>
    </source>
</reference>